<dbReference type="InterPro" id="IPR002557">
    <property type="entry name" value="Chitin-bd_dom"/>
</dbReference>
<evidence type="ECO:0000256" key="1">
    <source>
        <dbReference type="SAM" id="MobiDB-lite"/>
    </source>
</evidence>
<evidence type="ECO:0000259" key="3">
    <source>
        <dbReference type="PROSITE" id="PS50940"/>
    </source>
</evidence>
<gene>
    <name evidence="4" type="ORF">JTE90_017111</name>
</gene>
<dbReference type="SUPFAM" id="SSF57625">
    <property type="entry name" value="Invertebrate chitin-binding proteins"/>
    <property type="match status" value="1"/>
</dbReference>
<sequence length="241" mass="27794">MKNKSILTIFVFFIVILQTCHDTQARQDLRAAAWLDDEDGDNIPGKMWEDYPAHATVPKDTSFRCKDYDYAGYFGDTEAGCQAYHVCFPDGRNASFLCVNGTVFHQRYYVCDWWFHYDCLGSPNDYHLNLYRKVPLPVLPPAPRRPFPGPAKSPQPLAPRLPPPKRDNDRDGPNSDRDKKKKEDLSNPRTKPDNRYNNPNSENKYKNPNSENKYKNPNSGNKYRNPLVDPKSEDKCNCQCP</sequence>
<proteinExistence type="predicted"/>
<evidence type="ECO:0000256" key="2">
    <source>
        <dbReference type="SAM" id="SignalP"/>
    </source>
</evidence>
<dbReference type="InterPro" id="IPR036508">
    <property type="entry name" value="Chitin-bd_dom_sf"/>
</dbReference>
<organism evidence="4 5">
    <name type="scientific">Oedothorax gibbosus</name>
    <dbReference type="NCBI Taxonomy" id="931172"/>
    <lineage>
        <taxon>Eukaryota</taxon>
        <taxon>Metazoa</taxon>
        <taxon>Ecdysozoa</taxon>
        <taxon>Arthropoda</taxon>
        <taxon>Chelicerata</taxon>
        <taxon>Arachnida</taxon>
        <taxon>Araneae</taxon>
        <taxon>Araneomorphae</taxon>
        <taxon>Entelegynae</taxon>
        <taxon>Araneoidea</taxon>
        <taxon>Linyphiidae</taxon>
        <taxon>Erigoninae</taxon>
        <taxon>Oedothorax</taxon>
    </lineage>
</organism>
<name>A0AAV6UFX3_9ARAC</name>
<feature type="signal peptide" evidence="2">
    <location>
        <begin position="1"/>
        <end position="25"/>
    </location>
</feature>
<feature type="chain" id="PRO_5043708980" description="Chitin-binding type-2 domain-containing protein" evidence="2">
    <location>
        <begin position="26"/>
        <end position="241"/>
    </location>
</feature>
<dbReference type="PROSITE" id="PS50940">
    <property type="entry name" value="CHIT_BIND_II"/>
    <property type="match status" value="1"/>
</dbReference>
<dbReference type="GO" id="GO:0005576">
    <property type="term" value="C:extracellular region"/>
    <property type="evidence" value="ECO:0007669"/>
    <property type="project" value="InterPro"/>
</dbReference>
<evidence type="ECO:0000313" key="4">
    <source>
        <dbReference type="EMBL" id="KAG8183025.1"/>
    </source>
</evidence>
<dbReference type="EMBL" id="JAFNEN010000436">
    <property type="protein sequence ID" value="KAG8183025.1"/>
    <property type="molecule type" value="Genomic_DNA"/>
</dbReference>
<reference evidence="4 5" key="1">
    <citation type="journal article" date="2022" name="Nat. Ecol. Evol.">
        <title>A masculinizing supergene underlies an exaggerated male reproductive morph in a spider.</title>
        <authorList>
            <person name="Hendrickx F."/>
            <person name="De Corte Z."/>
            <person name="Sonet G."/>
            <person name="Van Belleghem S.M."/>
            <person name="Kostlbacher S."/>
            <person name="Vangestel C."/>
        </authorList>
    </citation>
    <scope>NUCLEOTIDE SEQUENCE [LARGE SCALE GENOMIC DNA]</scope>
    <source>
        <strain evidence="4">W744_W776</strain>
    </source>
</reference>
<keyword evidence="5" id="KW-1185">Reference proteome</keyword>
<dbReference type="PANTHER" id="PTHR22933">
    <property type="entry name" value="FI18007P1-RELATED"/>
    <property type="match status" value="1"/>
</dbReference>
<evidence type="ECO:0000313" key="5">
    <source>
        <dbReference type="Proteomes" id="UP000827092"/>
    </source>
</evidence>
<feature type="compositionally biased region" description="Polar residues" evidence="1">
    <location>
        <begin position="195"/>
        <end position="222"/>
    </location>
</feature>
<dbReference type="Pfam" id="PF01607">
    <property type="entry name" value="CBM_14"/>
    <property type="match status" value="1"/>
</dbReference>
<feature type="domain" description="Chitin-binding type-2" evidence="3">
    <location>
        <begin position="62"/>
        <end position="121"/>
    </location>
</feature>
<dbReference type="PANTHER" id="PTHR22933:SF43">
    <property type="entry name" value="LP10131P"/>
    <property type="match status" value="1"/>
</dbReference>
<comment type="caution">
    <text evidence="4">The sequence shown here is derived from an EMBL/GenBank/DDBJ whole genome shotgun (WGS) entry which is preliminary data.</text>
</comment>
<dbReference type="InterPro" id="IPR052976">
    <property type="entry name" value="Scoloptoxin-like"/>
</dbReference>
<feature type="region of interest" description="Disordered" evidence="1">
    <location>
        <begin position="142"/>
        <end position="241"/>
    </location>
</feature>
<feature type="compositionally biased region" description="Basic and acidic residues" evidence="1">
    <location>
        <begin position="230"/>
        <end position="241"/>
    </location>
</feature>
<feature type="compositionally biased region" description="Pro residues" evidence="1">
    <location>
        <begin position="142"/>
        <end position="162"/>
    </location>
</feature>
<feature type="compositionally biased region" description="Basic and acidic residues" evidence="1">
    <location>
        <begin position="164"/>
        <end position="194"/>
    </location>
</feature>
<protein>
    <recommendedName>
        <fullName evidence="3">Chitin-binding type-2 domain-containing protein</fullName>
    </recommendedName>
</protein>
<accession>A0AAV6UFX3</accession>
<dbReference type="AlphaFoldDB" id="A0AAV6UFX3"/>
<dbReference type="GO" id="GO:0008061">
    <property type="term" value="F:chitin binding"/>
    <property type="evidence" value="ECO:0007669"/>
    <property type="project" value="InterPro"/>
</dbReference>
<keyword evidence="2" id="KW-0732">Signal</keyword>
<dbReference type="Proteomes" id="UP000827092">
    <property type="component" value="Unassembled WGS sequence"/>
</dbReference>